<dbReference type="PROSITE" id="PS50878">
    <property type="entry name" value="RT_POL"/>
    <property type="match status" value="1"/>
</dbReference>
<feature type="compositionally biased region" description="Polar residues" evidence="8">
    <location>
        <begin position="352"/>
        <end position="364"/>
    </location>
</feature>
<keyword evidence="10" id="KW-1185">Reference proteome</keyword>
<dbReference type="Proteomes" id="UP000504610">
    <property type="component" value="Unplaced"/>
</dbReference>
<dbReference type="PANTHER" id="PTHR24559:SF450">
    <property type="entry name" value="RNA-DIRECTED DNA POLYMERASE HOMOLOG"/>
    <property type="match status" value="1"/>
</dbReference>
<dbReference type="GeneID" id="108830034"/>
<keyword evidence="2" id="KW-0808">Transferase</keyword>
<dbReference type="GO" id="GO:0008233">
    <property type="term" value="F:peptidase activity"/>
    <property type="evidence" value="ECO:0007669"/>
    <property type="project" value="UniProtKB-KW"/>
</dbReference>
<dbReference type="CDD" id="cd00303">
    <property type="entry name" value="retropepsin_like"/>
    <property type="match status" value="1"/>
</dbReference>
<name>A0A9W3CWM7_RAPSA</name>
<dbReference type="Gene3D" id="2.40.70.10">
    <property type="entry name" value="Acid Proteases"/>
    <property type="match status" value="1"/>
</dbReference>
<dbReference type="AlphaFoldDB" id="A0A9W3CWM7"/>
<dbReference type="RefSeq" id="XP_056856000.1">
    <property type="nucleotide sequence ID" value="XM_057000020.1"/>
</dbReference>
<feature type="region of interest" description="Disordered" evidence="8">
    <location>
        <begin position="1"/>
        <end position="32"/>
    </location>
</feature>
<dbReference type="KEGG" id="rsz:108830034"/>
<dbReference type="PANTHER" id="PTHR24559">
    <property type="entry name" value="TRANSPOSON TY3-I GAG-POL POLYPROTEIN"/>
    <property type="match status" value="1"/>
</dbReference>
<dbReference type="CDD" id="cd01647">
    <property type="entry name" value="RT_LTR"/>
    <property type="match status" value="1"/>
</dbReference>
<feature type="region of interest" description="Disordered" evidence="8">
    <location>
        <begin position="52"/>
        <end position="90"/>
    </location>
</feature>
<feature type="compositionally biased region" description="Acidic residues" evidence="8">
    <location>
        <begin position="340"/>
        <end position="351"/>
    </location>
</feature>
<dbReference type="InterPro" id="IPR005162">
    <property type="entry name" value="Retrotrans_gag_dom"/>
</dbReference>
<dbReference type="GO" id="GO:0006508">
    <property type="term" value="P:proteolysis"/>
    <property type="evidence" value="ECO:0007669"/>
    <property type="project" value="UniProtKB-KW"/>
</dbReference>
<evidence type="ECO:0000256" key="2">
    <source>
        <dbReference type="ARBA" id="ARBA00022679"/>
    </source>
</evidence>
<feature type="region of interest" description="Disordered" evidence="8">
    <location>
        <begin position="258"/>
        <end position="297"/>
    </location>
</feature>
<evidence type="ECO:0000313" key="11">
    <source>
        <dbReference type="RefSeq" id="XP_056856000.1"/>
    </source>
</evidence>
<gene>
    <name evidence="11" type="primary">LOC108830034</name>
</gene>
<dbReference type="Pfam" id="PF00078">
    <property type="entry name" value="RVT_1"/>
    <property type="match status" value="1"/>
</dbReference>
<feature type="compositionally biased region" description="Polar residues" evidence="8">
    <location>
        <begin position="260"/>
        <end position="279"/>
    </location>
</feature>
<feature type="compositionally biased region" description="Polar residues" evidence="8">
    <location>
        <begin position="1"/>
        <end position="13"/>
    </location>
</feature>
<dbReference type="Gene3D" id="3.30.70.270">
    <property type="match status" value="1"/>
</dbReference>
<evidence type="ECO:0000256" key="1">
    <source>
        <dbReference type="ARBA" id="ARBA00022670"/>
    </source>
</evidence>
<reference evidence="11" key="1">
    <citation type="submission" date="2025-08" db="UniProtKB">
        <authorList>
            <consortium name="RefSeq"/>
        </authorList>
    </citation>
    <scope>IDENTIFICATION</scope>
    <source>
        <tissue evidence="11">Leaf</tissue>
    </source>
</reference>
<dbReference type="InterPro" id="IPR043128">
    <property type="entry name" value="Rev_trsase/Diguanyl_cyclase"/>
</dbReference>
<evidence type="ECO:0000256" key="8">
    <source>
        <dbReference type="SAM" id="MobiDB-lite"/>
    </source>
</evidence>
<evidence type="ECO:0000259" key="9">
    <source>
        <dbReference type="PROSITE" id="PS50878"/>
    </source>
</evidence>
<dbReference type="OrthoDB" id="1038541at2759"/>
<feature type="compositionally biased region" description="Low complexity" evidence="8">
    <location>
        <begin position="280"/>
        <end position="291"/>
    </location>
</feature>
<feature type="region of interest" description="Disordered" evidence="8">
    <location>
        <begin position="340"/>
        <end position="364"/>
    </location>
</feature>
<feature type="domain" description="Reverse transcriptase" evidence="9">
    <location>
        <begin position="624"/>
        <end position="803"/>
    </location>
</feature>
<dbReference type="SUPFAM" id="SSF56672">
    <property type="entry name" value="DNA/RNA polymerases"/>
    <property type="match status" value="1"/>
</dbReference>
<organism evidence="10 11">
    <name type="scientific">Raphanus sativus</name>
    <name type="common">Radish</name>
    <name type="synonym">Raphanus raphanistrum var. sativus</name>
    <dbReference type="NCBI Taxonomy" id="3726"/>
    <lineage>
        <taxon>Eukaryota</taxon>
        <taxon>Viridiplantae</taxon>
        <taxon>Streptophyta</taxon>
        <taxon>Embryophyta</taxon>
        <taxon>Tracheophyta</taxon>
        <taxon>Spermatophyta</taxon>
        <taxon>Magnoliopsida</taxon>
        <taxon>eudicotyledons</taxon>
        <taxon>Gunneridae</taxon>
        <taxon>Pentapetalae</taxon>
        <taxon>rosids</taxon>
        <taxon>malvids</taxon>
        <taxon>Brassicales</taxon>
        <taxon>Brassicaceae</taxon>
        <taxon>Brassiceae</taxon>
        <taxon>Raphanus</taxon>
    </lineage>
</organism>
<keyword evidence="6" id="KW-0378">Hydrolase</keyword>
<keyword evidence="4" id="KW-0540">Nuclease</keyword>
<dbReference type="GO" id="GO:0004519">
    <property type="term" value="F:endonuclease activity"/>
    <property type="evidence" value="ECO:0007669"/>
    <property type="project" value="UniProtKB-KW"/>
</dbReference>
<dbReference type="InterPro" id="IPR053134">
    <property type="entry name" value="RNA-dir_DNA_polymerase"/>
</dbReference>
<dbReference type="SUPFAM" id="SSF50630">
    <property type="entry name" value="Acid proteases"/>
    <property type="match status" value="1"/>
</dbReference>
<evidence type="ECO:0000256" key="6">
    <source>
        <dbReference type="ARBA" id="ARBA00022801"/>
    </source>
</evidence>
<protein>
    <submittedName>
        <fullName evidence="11">Uncharacterized protein LOC108830034</fullName>
    </submittedName>
</protein>
<evidence type="ECO:0000256" key="7">
    <source>
        <dbReference type="ARBA" id="ARBA00022918"/>
    </source>
</evidence>
<dbReference type="Pfam" id="PF03732">
    <property type="entry name" value="Retrotrans_gag"/>
    <property type="match status" value="1"/>
</dbReference>
<evidence type="ECO:0000313" key="10">
    <source>
        <dbReference type="Proteomes" id="UP000504610"/>
    </source>
</evidence>
<dbReference type="InterPro" id="IPR000477">
    <property type="entry name" value="RT_dom"/>
</dbReference>
<dbReference type="Gene3D" id="3.10.10.10">
    <property type="entry name" value="HIV Type 1 Reverse Transcriptase, subunit A, domain 1"/>
    <property type="match status" value="1"/>
</dbReference>
<keyword evidence="3" id="KW-0548">Nucleotidyltransferase</keyword>
<evidence type="ECO:0000256" key="3">
    <source>
        <dbReference type="ARBA" id="ARBA00022695"/>
    </source>
</evidence>
<proteinExistence type="predicted"/>
<accession>A0A9W3CWM7</accession>
<evidence type="ECO:0000256" key="5">
    <source>
        <dbReference type="ARBA" id="ARBA00022759"/>
    </source>
</evidence>
<sequence length="812" mass="92433">METRSSTATSEINKQLDEIRSSQSQQSEEIRKELGGEIAELKAMISQILKATSIDQTQSSTPKPTDPTSSDHSTIKTAAPPAAETHPPLPHALSSRLTKVGFPMFDGTELKEWIYRCEQFFSIDNTSPELKVRLAALHLTGKALQWHHGYITNRYNIYPLWPDYISAISSRFGELYYDPLAELVSLKQSSDTIDEYLEKFDSSMTRLTLPPEHALSIFLTNMNQHLAFHVRQFNVTTVPEAARIAKFHELSLQHAPVKSSRPSYNSYQKTNSSSSYKSQPATTPATPNTKPLLQNTNQKRLTFDEMQERKRKGLCMFCEEPFTPGHQLKHKRAQILYLETENEDSEEEEDIQTPSDTNLEDTNNKTPTISVHALNGSPTYNCMRIMGQYGKRKLHILIDPGSTHNFLDLQVAKTLGCNLISITPMPVAAASGDLITNYKCSDFVWKTQGYEFKSEVRTLRLGFSDLVLGVQWLSTLGPILWDFLNLRMEFKFNGLKHVLRGITPNDSKIISSNSLNKLLLQEPQLALLHLRENRETESPQGLNPEAILYHIEASNTEPDTSGWLQRLIESYSDIFDDPTELPPFRQGFNHKIPLESGANPVNLRPYRYSSIQKDAIDKVIQEMLTQGIIQYSSSPYASPVVLVKKKDGSWRLCVDYRGLNKQTIKDKYPIPLLEDLLDELGGAKYFSKLDLRAGFHQLRMAPEDIHKTAFRTHSGHYEYLVMPFGLTNAPCTFQGLMNHVFEPVLRKFLLVFFDDILIYSKTWEDHLVHLDMIFAILRHQQLYLKKSKCTFGATKIEYLGHFISFNGVSTDP</sequence>
<keyword evidence="1" id="KW-0645">Protease</keyword>
<dbReference type="GO" id="GO:0003964">
    <property type="term" value="F:RNA-directed DNA polymerase activity"/>
    <property type="evidence" value="ECO:0007669"/>
    <property type="project" value="UniProtKB-KW"/>
</dbReference>
<keyword evidence="7" id="KW-0695">RNA-directed DNA polymerase</keyword>
<evidence type="ECO:0000256" key="4">
    <source>
        <dbReference type="ARBA" id="ARBA00022722"/>
    </source>
</evidence>
<keyword evidence="5" id="KW-0255">Endonuclease</keyword>
<dbReference type="FunFam" id="3.10.10.10:FF:000007">
    <property type="entry name" value="Retrovirus-related Pol polyprotein from transposon 17.6-like Protein"/>
    <property type="match status" value="1"/>
</dbReference>
<dbReference type="InterPro" id="IPR021109">
    <property type="entry name" value="Peptidase_aspartic_dom_sf"/>
</dbReference>
<dbReference type="Pfam" id="PF08284">
    <property type="entry name" value="RVP_2"/>
    <property type="match status" value="1"/>
</dbReference>
<feature type="compositionally biased region" description="Low complexity" evidence="8">
    <location>
        <begin position="56"/>
        <end position="86"/>
    </location>
</feature>
<dbReference type="InterPro" id="IPR043502">
    <property type="entry name" value="DNA/RNA_pol_sf"/>
</dbReference>